<accession>A0ABY4YK02</accession>
<organism evidence="2 3">
    <name type="scientific">Ornithinimicrobium cryptoxanthini</name>
    <dbReference type="NCBI Taxonomy" id="2934161"/>
    <lineage>
        <taxon>Bacteria</taxon>
        <taxon>Bacillati</taxon>
        <taxon>Actinomycetota</taxon>
        <taxon>Actinomycetes</taxon>
        <taxon>Micrococcales</taxon>
        <taxon>Ornithinimicrobiaceae</taxon>
        <taxon>Ornithinimicrobium</taxon>
    </lineage>
</organism>
<dbReference type="EMBL" id="CP099490">
    <property type="protein sequence ID" value="USQ76845.1"/>
    <property type="molecule type" value="Genomic_DNA"/>
</dbReference>
<feature type="transmembrane region" description="Helical" evidence="1">
    <location>
        <begin position="231"/>
        <end position="254"/>
    </location>
</feature>
<feature type="transmembrane region" description="Helical" evidence="1">
    <location>
        <begin position="120"/>
        <end position="139"/>
    </location>
</feature>
<keyword evidence="1" id="KW-0812">Transmembrane</keyword>
<feature type="transmembrane region" description="Helical" evidence="1">
    <location>
        <begin position="12"/>
        <end position="31"/>
    </location>
</feature>
<sequence>MSAARRALVPPSVEVAALVSCAALVVALTALARPTVLAVALWIGALVVAWGWAGMLALPSPRGTAVVLVTGSLALVLSAALDRQAPWLDWVPGALALSVIAAFLHQLLRVDGRPRIVESVSAVILALGLVTCGVLMVPLTHSDQGAALVAATLAGAAASSVSDTLGRWPAIRAWLVPAALVTGGAASALVAVLLDQPWSIFLLSGVLAGAVSHAVRSVLRDLPTMAHARPRLVMAVSSVLVTGPVAYAVALALLPEVVLR</sequence>
<keyword evidence="1" id="KW-1133">Transmembrane helix</keyword>
<keyword evidence="1" id="KW-0472">Membrane</keyword>
<dbReference type="Proteomes" id="UP001056535">
    <property type="component" value="Chromosome"/>
</dbReference>
<evidence type="ECO:0000256" key="1">
    <source>
        <dbReference type="SAM" id="Phobius"/>
    </source>
</evidence>
<keyword evidence="3" id="KW-1185">Reference proteome</keyword>
<feature type="transmembrane region" description="Helical" evidence="1">
    <location>
        <begin position="174"/>
        <end position="194"/>
    </location>
</feature>
<protein>
    <submittedName>
        <fullName evidence="2">Uncharacterized protein</fullName>
    </submittedName>
</protein>
<name>A0ABY4YK02_9MICO</name>
<evidence type="ECO:0000313" key="3">
    <source>
        <dbReference type="Proteomes" id="UP001056535"/>
    </source>
</evidence>
<gene>
    <name evidence="2" type="ORF">NF557_02635</name>
</gene>
<feature type="transmembrane region" description="Helical" evidence="1">
    <location>
        <begin position="145"/>
        <end position="162"/>
    </location>
</feature>
<feature type="transmembrane region" description="Helical" evidence="1">
    <location>
        <begin position="87"/>
        <end position="108"/>
    </location>
</feature>
<proteinExistence type="predicted"/>
<evidence type="ECO:0000313" key="2">
    <source>
        <dbReference type="EMBL" id="USQ76845.1"/>
    </source>
</evidence>
<dbReference type="RefSeq" id="WP_252621548.1">
    <property type="nucleotide sequence ID" value="NZ_CP099490.1"/>
</dbReference>
<reference evidence="2" key="1">
    <citation type="submission" date="2022-06" db="EMBL/GenBank/DDBJ databases">
        <title>Ornithinimicrobium JY.X270.</title>
        <authorList>
            <person name="Huang Y."/>
        </authorList>
    </citation>
    <scope>NUCLEOTIDE SEQUENCE</scope>
    <source>
        <strain evidence="2">JY.X270</strain>
    </source>
</reference>
<feature type="transmembrane region" description="Helical" evidence="1">
    <location>
        <begin position="65"/>
        <end position="81"/>
    </location>
</feature>
<feature type="transmembrane region" description="Helical" evidence="1">
    <location>
        <begin position="200"/>
        <end position="219"/>
    </location>
</feature>
<feature type="transmembrane region" description="Helical" evidence="1">
    <location>
        <begin position="37"/>
        <end position="58"/>
    </location>
</feature>